<dbReference type="InterPro" id="IPR049551">
    <property type="entry name" value="PKS_DH_C"/>
</dbReference>
<dbReference type="PROSITE" id="PS00606">
    <property type="entry name" value="KS3_1"/>
    <property type="match status" value="1"/>
</dbReference>
<evidence type="ECO:0000256" key="11">
    <source>
        <dbReference type="ARBA" id="ARBA00023268"/>
    </source>
</evidence>
<dbReference type="InterPro" id="IPR036291">
    <property type="entry name" value="NAD(P)-bd_dom_sf"/>
</dbReference>
<dbReference type="Proteomes" id="UP001220509">
    <property type="component" value="Chromosome"/>
</dbReference>
<keyword evidence="8" id="KW-0808">Transferase</keyword>
<dbReference type="PROSITE" id="PS52019">
    <property type="entry name" value="PKS_MFAS_DH"/>
    <property type="match status" value="1"/>
</dbReference>
<comment type="function">
    <text evidence="2">Involved in some intermediate steps for the synthesis of the antibiotic polyketide bacillaene which is involved in secondary metabolism.</text>
</comment>
<protein>
    <submittedName>
        <fullName evidence="17">SDR family NAD(P)-dependent oxidoreductase</fullName>
    </submittedName>
</protein>
<dbReference type="Pfam" id="PF21089">
    <property type="entry name" value="PKS_DH_N"/>
    <property type="match status" value="1"/>
</dbReference>
<dbReference type="Gene3D" id="3.10.129.110">
    <property type="entry name" value="Polyketide synthase dehydratase"/>
    <property type="match status" value="1"/>
</dbReference>
<feature type="compositionally biased region" description="Polar residues" evidence="13">
    <location>
        <begin position="151"/>
        <end position="178"/>
    </location>
</feature>
<dbReference type="InterPro" id="IPR014030">
    <property type="entry name" value="Ketoacyl_synth_N"/>
</dbReference>
<keyword evidence="9" id="KW-0677">Repeat</keyword>
<evidence type="ECO:0000313" key="18">
    <source>
        <dbReference type="Proteomes" id="UP001220509"/>
    </source>
</evidence>
<dbReference type="Pfam" id="PF00550">
    <property type="entry name" value="PP-binding"/>
    <property type="match status" value="4"/>
</dbReference>
<evidence type="ECO:0000256" key="4">
    <source>
        <dbReference type="ARBA" id="ARBA00004789"/>
    </source>
</evidence>
<evidence type="ECO:0000256" key="9">
    <source>
        <dbReference type="ARBA" id="ARBA00022737"/>
    </source>
</evidence>
<dbReference type="Gene3D" id="1.10.1240.100">
    <property type="match status" value="2"/>
</dbReference>
<dbReference type="SMART" id="SM01294">
    <property type="entry name" value="PKS_PP_betabranch"/>
    <property type="match status" value="1"/>
</dbReference>
<keyword evidence="5" id="KW-0596">Phosphopantetheine</keyword>
<dbReference type="SMART" id="SM00826">
    <property type="entry name" value="PKS_DH"/>
    <property type="match status" value="1"/>
</dbReference>
<dbReference type="GO" id="GO:0005737">
    <property type="term" value="C:cytoplasm"/>
    <property type="evidence" value="ECO:0007669"/>
    <property type="project" value="UniProtKB-SubCell"/>
</dbReference>
<dbReference type="SMART" id="SM00822">
    <property type="entry name" value="PKS_KR"/>
    <property type="match status" value="2"/>
</dbReference>
<reference evidence="17 18" key="1">
    <citation type="submission" date="2023-02" db="EMBL/GenBank/DDBJ databases">
        <title>Genome sequence of Paenibacillus kyungheensis KACC 18744.</title>
        <authorList>
            <person name="Kim S."/>
            <person name="Heo J."/>
            <person name="Kwon S.-W."/>
        </authorList>
    </citation>
    <scope>NUCLEOTIDE SEQUENCE [LARGE SCALE GENOMIC DNA]</scope>
    <source>
        <strain evidence="17 18">KACC 18744</strain>
    </source>
</reference>
<dbReference type="InterPro" id="IPR036736">
    <property type="entry name" value="ACP-like_sf"/>
</dbReference>
<dbReference type="Gene3D" id="3.40.47.10">
    <property type="match status" value="3"/>
</dbReference>
<dbReference type="InterPro" id="IPR014031">
    <property type="entry name" value="Ketoacyl_synth_C"/>
</dbReference>
<dbReference type="SUPFAM" id="SSF51735">
    <property type="entry name" value="NAD(P)-binding Rossmann-fold domains"/>
    <property type="match status" value="3"/>
</dbReference>
<feature type="domain" description="PKS/mFAS DH" evidence="16">
    <location>
        <begin position="831"/>
        <end position="1120"/>
    </location>
</feature>
<feature type="domain" description="Carrier" evidence="14">
    <location>
        <begin position="2950"/>
        <end position="3025"/>
    </location>
</feature>
<dbReference type="InterPro" id="IPR018201">
    <property type="entry name" value="Ketoacyl_synth_AS"/>
</dbReference>
<dbReference type="Gene3D" id="3.40.50.720">
    <property type="entry name" value="NAD(P)-binding Rossmann-like Domain"/>
    <property type="match status" value="2"/>
</dbReference>
<dbReference type="InterPro" id="IPR049552">
    <property type="entry name" value="PKS_DH_N"/>
</dbReference>
<dbReference type="Gene3D" id="1.10.1200.10">
    <property type="entry name" value="ACP-like"/>
    <property type="match status" value="4"/>
</dbReference>
<dbReference type="GO" id="GO:0004312">
    <property type="term" value="F:fatty acid synthase activity"/>
    <property type="evidence" value="ECO:0007669"/>
    <property type="project" value="TreeGrafter"/>
</dbReference>
<dbReference type="SMART" id="SM00823">
    <property type="entry name" value="PKS_PP"/>
    <property type="match status" value="4"/>
</dbReference>
<dbReference type="FunFam" id="3.40.47.10:FF:000019">
    <property type="entry name" value="Polyketide synthase type I"/>
    <property type="match status" value="2"/>
</dbReference>
<evidence type="ECO:0000259" key="15">
    <source>
        <dbReference type="PROSITE" id="PS52004"/>
    </source>
</evidence>
<keyword evidence="18" id="KW-1185">Reference proteome</keyword>
<dbReference type="GO" id="GO:0006633">
    <property type="term" value="P:fatty acid biosynthetic process"/>
    <property type="evidence" value="ECO:0007669"/>
    <property type="project" value="InterPro"/>
</dbReference>
<dbReference type="RefSeq" id="WP_273616148.1">
    <property type="nucleotide sequence ID" value="NZ_CP117416.1"/>
</dbReference>
<gene>
    <name evidence="17" type="ORF">PQ456_10865</name>
</gene>
<dbReference type="InterPro" id="IPR020806">
    <property type="entry name" value="PKS_PP-bd"/>
</dbReference>
<dbReference type="PROSITE" id="PS50075">
    <property type="entry name" value="CARRIER"/>
    <property type="match status" value="4"/>
</dbReference>
<evidence type="ECO:0000313" key="17">
    <source>
        <dbReference type="EMBL" id="WCT57987.1"/>
    </source>
</evidence>
<dbReference type="InterPro" id="IPR049900">
    <property type="entry name" value="PKS_mFAS_DH"/>
</dbReference>
<evidence type="ECO:0000256" key="2">
    <source>
        <dbReference type="ARBA" id="ARBA00003299"/>
    </source>
</evidence>
<comment type="cofactor">
    <cofactor evidence="1">
        <name>pantetheine 4'-phosphate</name>
        <dbReference type="ChEBI" id="CHEBI:47942"/>
    </cofactor>
</comment>
<keyword evidence="10" id="KW-0521">NADP</keyword>
<keyword evidence="6" id="KW-0963">Cytoplasm</keyword>
<evidence type="ECO:0000256" key="3">
    <source>
        <dbReference type="ARBA" id="ARBA00004496"/>
    </source>
</evidence>
<proteinExistence type="predicted"/>
<keyword evidence="11" id="KW-0511">Multifunctional enzyme</keyword>
<dbReference type="GO" id="GO:0005886">
    <property type="term" value="C:plasma membrane"/>
    <property type="evidence" value="ECO:0007669"/>
    <property type="project" value="TreeGrafter"/>
</dbReference>
<feature type="domain" description="Carrier" evidence="14">
    <location>
        <begin position="54"/>
        <end position="130"/>
    </location>
</feature>
<dbReference type="InterPro" id="IPR020807">
    <property type="entry name" value="PKS_DH"/>
</dbReference>
<dbReference type="EMBL" id="CP117416">
    <property type="protein sequence ID" value="WCT57987.1"/>
    <property type="molecule type" value="Genomic_DNA"/>
</dbReference>
<dbReference type="InterPro" id="IPR016039">
    <property type="entry name" value="Thiolase-like"/>
</dbReference>
<comment type="pathway">
    <text evidence="4">Antibiotic biosynthesis; bacillaene biosynthesis.</text>
</comment>
<dbReference type="InterPro" id="IPR057326">
    <property type="entry name" value="KR_dom"/>
</dbReference>
<feature type="region of interest" description="N-terminal hotdog fold" evidence="12">
    <location>
        <begin position="831"/>
        <end position="956"/>
    </location>
</feature>
<evidence type="ECO:0000256" key="1">
    <source>
        <dbReference type="ARBA" id="ARBA00001957"/>
    </source>
</evidence>
<dbReference type="CDD" id="cd00833">
    <property type="entry name" value="PKS"/>
    <property type="match status" value="3"/>
</dbReference>
<evidence type="ECO:0000259" key="14">
    <source>
        <dbReference type="PROSITE" id="PS50075"/>
    </source>
</evidence>
<feature type="region of interest" description="Disordered" evidence="13">
    <location>
        <begin position="142"/>
        <end position="178"/>
    </location>
</feature>
<dbReference type="SUPFAM" id="SSF53901">
    <property type="entry name" value="Thiolase-like"/>
    <property type="match status" value="3"/>
</dbReference>
<evidence type="ECO:0000256" key="6">
    <source>
        <dbReference type="ARBA" id="ARBA00022490"/>
    </source>
</evidence>
<evidence type="ECO:0000256" key="5">
    <source>
        <dbReference type="ARBA" id="ARBA00022450"/>
    </source>
</evidence>
<dbReference type="GO" id="GO:0031177">
    <property type="term" value="F:phosphopantetheine binding"/>
    <property type="evidence" value="ECO:0007669"/>
    <property type="project" value="InterPro"/>
</dbReference>
<feature type="domain" description="Ketosynthase family 3 (KS3)" evidence="15">
    <location>
        <begin position="3068"/>
        <end position="3486"/>
    </location>
</feature>
<dbReference type="PANTHER" id="PTHR43775">
    <property type="entry name" value="FATTY ACID SYNTHASE"/>
    <property type="match status" value="1"/>
</dbReference>
<dbReference type="InterPro" id="IPR042104">
    <property type="entry name" value="PKS_dehydratase_sf"/>
</dbReference>
<dbReference type="Pfam" id="PF02801">
    <property type="entry name" value="Ketoacyl-synt_C"/>
    <property type="match status" value="3"/>
</dbReference>
<feature type="domain" description="Ketosynthase family 3 (KS3)" evidence="15">
    <location>
        <begin position="198"/>
        <end position="639"/>
    </location>
</feature>
<evidence type="ECO:0000256" key="10">
    <source>
        <dbReference type="ARBA" id="ARBA00022857"/>
    </source>
</evidence>
<feature type="domain" description="Ketosynthase family 3 (KS3)" evidence="15">
    <location>
        <begin position="1803"/>
        <end position="2238"/>
    </location>
</feature>
<comment type="subcellular location">
    <subcellularLocation>
        <location evidence="3">Cytoplasm</location>
    </subcellularLocation>
</comment>
<dbReference type="PROSITE" id="PS00012">
    <property type="entry name" value="PHOSPHOPANTETHEINE"/>
    <property type="match status" value="2"/>
</dbReference>
<dbReference type="InterPro" id="IPR054514">
    <property type="entry name" value="RhiE-like_linker"/>
</dbReference>
<dbReference type="Pfam" id="PF14765">
    <property type="entry name" value="PS-DH"/>
    <property type="match status" value="1"/>
</dbReference>
<name>A0AAX3M774_9BACL</name>
<dbReference type="Pfam" id="PF22336">
    <property type="entry name" value="RhiE-like_linker"/>
    <property type="match status" value="2"/>
</dbReference>
<dbReference type="SMART" id="SM00825">
    <property type="entry name" value="PKS_KS"/>
    <property type="match status" value="3"/>
</dbReference>
<dbReference type="FunFam" id="1.10.1200.10:FF:000019">
    <property type="entry name" value="Phenolpthiocerol synthesis type-I polyketide synthase PPSA"/>
    <property type="match status" value="1"/>
</dbReference>
<feature type="region of interest" description="C-terminal hotdog fold" evidence="12">
    <location>
        <begin position="971"/>
        <end position="1120"/>
    </location>
</feature>
<feature type="active site" description="Proton acceptor; for dehydratase activity" evidence="12">
    <location>
        <position position="860"/>
    </location>
</feature>
<sequence length="3544" mass="394951">MNESLSHLYSQIEQGKIDKVEGAKQLQQLLSTKTESSTPLIEYSIDENVLKDNELQDQAVQYLKKLLSSVLMMPERQIEADAPLEKYGIDSIMVMKLTDQLETVFGSLSKTLFFEYHNLEELTAYFLKSHRKQLVELLGTGKEQHTKIQPKPNQSLNASTTQRNIRNTRSSKGSANLNSIAEHANDSTTATESSSSQALDIAIIGLAGRYPEAENISQYWENLKNGKDCITEIPQERWNYKVHTEMKRSTNDATVSGKWGGFIEGVDRFDALFFNISPREAERIDPQERLFLESVYSAIEDAGYTRANLVRSTAQSKVNKVGVYVGVMYQEYQLYGVESQKRHKDPFALNGNPASIANRVSYYFNFHGPSMVVDTMCSSSLTAIHLACQSLQKQECEVAIAGGVNVSVHPNKYVMLTQGHFLSSKGRCESFGEGGDGYVPGEGVGAAILKPLAQAIADGDHIYGVIKGTAINHGGKTNGYTVPNPNQQAEVIDKAIQESAIDPRSISYIEAHGTGTSLGDPIEIAGLTKMFDRYTSDRSFCAIGSAKSNIGHCESAAGIAGITKVLLQMKHQKLAPSIHSQPANPNIDFAKTPFTVQHQLSEWQRPVIAIDHVMTEVPLTAGVSSFGAGGSNAHIVIQEYRSPIVAKQLATPVQPVMIILSAKNEERLKQIVLHFIHHLTEHTYTDQDLADIAYTLCTGREAMDIRLGIVASSVTNLISQLQEYIESDDIPSSVYYGKVQNDLPALPFLSTDEDMTATIQQWVEKRKYSKLLELWVNGIELNWDNVYSAGTFQKISLPTYPFARDRYWVPEVEETHTLEIEPKFRSQSILHPLVHTNTSNMNVQKYTTVFEGDEFFIADHRIGDEHLLPAVTYLEMARAAVEQALTGTPVQGQSISLQQTVWKQPLVIEQESTAVHIALFPEQENAIHYEIYTQSDDLAEPIIHCEGIAIIEDVKIEQPLLDIHQIKATCNTKEFTVNTCYEAYRQLNMNYGDRHQTIHHLYAGSNEWLAKLQLSEELQVNSQDYILHPAIVDGALQASIGIWLGREERSQEQETFLPFALEQIDIYHRTTSTMWAHVYQDEVTQSSISQLNIDLIDQTGLLCVRLQGLTSKAIRNEKAILLSPKWEEKAVTDPLVAQHRKYDQHIIMLCEPDLALEQQVKQHFPNAQCISLLPAHLTHVDKSSLSIDQRFTRLATQAFEEIKRILQRYKEDRVFIQMVTVHQVSQQSPTALIALLKTVTLENPNITIQMIETQSYLTNAQIITQLQENQYSADQQIRYESQQRYIQSDYEQIIVPAKTTHSPWKNGGVYLITGGTGGLGMVFAKEIIQQVEQPIVILTGRAASIDESILYSLRSKEATVLYKQLDLTQQEDVTQLIAWITQQYGSLNGIIHSAGMTQDNFIIKKTTDEFNQVLAPKVTGTVHLDLATQSIPLDFFVLFSSVASAFGNAGQADYATANAFMDQYAIDRHKQVLAGERSGQTVSFNWGLWVEGGMHIDKDTAQFLYRTTGMRPLPTLTGLQLFYAGMASNQPQIITLYGDQAQLSSILLSRTNAVPTLTNHKVEKEILHIMATILKVDASELDPETEWSEYGFDQTMLADLSHQLNQHFQLQLTALTFVEYTTIQQLTNWIESVITISSQADTNKIADQKGVNLHEPQSVDVHEQSNSLQSSTMMYLKQTLSTILKLPIDHIEANAPMEKYGIDSITTLQFTEQLEQTFGRLSKTLLFEYQTLSALTTYFIKAHFDILDKQFNISTVQKSSPSVAKAEYLSTNQPKKAIQAQLPGIHSRFKLAYHTHQPVEKHETDIAIIGLSGRYPQADHVDQYWENLKQGIDCITDIPPSRWNNDSLDSTSSQNRNQGGFIDGVEQFDPLFFNISPKEAEMMDPQERLFLQTVYQAIEDAGYTRQTLGASTDSNENHQVGVYVGVMYEEYQLYGAQAQALSQSSVALSGNPASIANRVSYFCNFNGPSMAVDTMCSSSLTAIHLACQSLITQECSTAIAGGVNISVHPNKYHMLNQGGFLSSQGRCESFGANGDGYVPGEGVGAVVLKPLSVAQADGDHIYGIIKGSAINHGGKTNGYTVPNPVAQSQVIQQAFQRAGIEPRTISYVEAHGTGTSLGDPIEIAGLNAVYQQNTADKHFCAIGSVKSNIGHCESAAGIAGLTKILLQMKHQQLVPSLHADPSNPNIDFDHIPFFVQKELSQWQRPLLEEHGKKKEIPRRAGLSSFGAGGSNAHLIIEEYTVEPAITTSTDLSENDPVLIILSAKTEAQLRIQAQQLLEKLATDRSAYPLQQIAYTLQVGREAMEERLAFVTHSLSDMKEKLKSYLQPTTQHHSYQFYRGHTKAHKEMLSMLSSDRGFENMIASWLNHRQYNQLLELWVKGLTVDWKSLYSDRQPQRISLPVYPFAKERYWAPDHLMSASSNLSTSLPKAQQQSDRTSIIYKKHWQMSAITESFNTELTLPADRRVVILMNNKTESLEKHLSAIIPNLLIWHEDDLAHQLESTEEQIKSIASFIDLTAWTSDDTSDSNSNIRYTLHKGWLQWLQRWIEINQKTPITLLQVTKGLESFQNISVHLQGAERVGLYRMLQHEYAHVRSKHIDFDLNASEERTAFAIMQELLFDSPDVEVCYRSDQRWVAYLGLVENMPDFTTAPAQRRSFDPEQVLWITGGTRGLGMLCAQHFVAQYGVKKLVLSGQEVLPPREEWHLYDHQTSITAEKIKSIVQLEKQGVQIYVASVDLTSMQEVQKMIDEVHSELGSIGGVIHCAGTADQINPAFIRKQVDSVESVMNPKIKGLHTLHQCLQQEPLQFWVLFSSVAATIPSLAVGQSDYAMANAYMDYFAEASTDSYPIYSIQWPSWKETGFGEVKSKPYEQTGLLSMTNTEGLQLLDSIMNSSKDNVILPAVIHEEIAQPSVWMKYQPSVFSNKLIAEQNVQSAYTPASSIAMPESDELHHMTLDWLRKLIAEELKVDVARLDDHTPFAEYGIDSILLAQIITTLDRTLQGTAVDPTMMLEYPTIHQLAEQLVYTYPLELVTLFTNDTTTEPIVSPSPTIIEKAQDMYTPMSEKQQEPKQKIAVIGIGCHFPDANDPLQFWNNLKSGKDSIQKAPSSRQHQQSNRIAPYDSTTHVRYGAFLPHIEQFDPAYFGISESLAVQIDPLQRQLLEVSVEAATDAGYTKQQLSNTQTGVFVGSRTSNYSSKVDRTAKDTIVGIGQNFIAAHLAHFYNLKGPNLVVDTACSSSLTAIHLAVQSIQNGECELAFAGGVDILLDEVPFETLGSANVLSTDSRCKTFSADADGIGLGEGCGVVILKPLHQAIADQDRIYGVIDGSALNNDGNTMGITTPNPEAQKELVYKAVQNANIDPSTISYIETHGTGTLIGDPIELKALTSVFSGVTDRQQFCGVGSVKSNIGHLLSAAGVASFIKVLLSLVHEELPPTIHCEVPNPRFRFEQSPFYIVQQHQKWSHTQGILRAGISAFGLGGNNAHILVSNEGIPASYRHQLPLSYSNVGFNRQRYWPTEPQEYATSGVISSEATSDFFDVIKVGEGSE</sequence>
<dbReference type="InterPro" id="IPR050091">
    <property type="entry name" value="PKS_NRPS_Biosynth_Enz"/>
</dbReference>
<evidence type="ECO:0000256" key="13">
    <source>
        <dbReference type="SAM" id="MobiDB-lite"/>
    </source>
</evidence>
<evidence type="ECO:0000256" key="7">
    <source>
        <dbReference type="ARBA" id="ARBA00022553"/>
    </source>
</evidence>
<evidence type="ECO:0000256" key="8">
    <source>
        <dbReference type="ARBA" id="ARBA00022679"/>
    </source>
</evidence>
<dbReference type="KEGG" id="pka:PQ456_10865"/>
<feature type="domain" description="Carrier" evidence="14">
    <location>
        <begin position="1670"/>
        <end position="1743"/>
    </location>
</feature>
<dbReference type="Pfam" id="PF08659">
    <property type="entry name" value="KR"/>
    <property type="match status" value="2"/>
</dbReference>
<dbReference type="CDD" id="cd08953">
    <property type="entry name" value="KR_2_SDR_x"/>
    <property type="match status" value="2"/>
</dbReference>
<dbReference type="GO" id="GO:0004315">
    <property type="term" value="F:3-oxoacyl-[acyl-carrier-protein] synthase activity"/>
    <property type="evidence" value="ECO:0007669"/>
    <property type="project" value="InterPro"/>
</dbReference>
<feature type="active site" description="Proton donor; for dehydratase activity" evidence="12">
    <location>
        <position position="1033"/>
    </location>
</feature>
<organism evidence="17 18">
    <name type="scientific">Paenibacillus kyungheensis</name>
    <dbReference type="NCBI Taxonomy" id="1452732"/>
    <lineage>
        <taxon>Bacteria</taxon>
        <taxon>Bacillati</taxon>
        <taxon>Bacillota</taxon>
        <taxon>Bacilli</taxon>
        <taxon>Bacillales</taxon>
        <taxon>Paenibacillaceae</taxon>
        <taxon>Paenibacillus</taxon>
    </lineage>
</organism>
<dbReference type="Pfam" id="PF00109">
    <property type="entry name" value="ketoacyl-synt"/>
    <property type="match status" value="3"/>
</dbReference>
<feature type="domain" description="Carrier" evidence="14">
    <location>
        <begin position="1557"/>
        <end position="1634"/>
    </location>
</feature>
<evidence type="ECO:0000256" key="12">
    <source>
        <dbReference type="PROSITE-ProRule" id="PRU01363"/>
    </source>
</evidence>
<dbReference type="InterPro" id="IPR006162">
    <property type="entry name" value="Ppantetheine_attach_site"/>
</dbReference>
<keyword evidence="7" id="KW-0597">Phosphoprotein</keyword>
<dbReference type="SUPFAM" id="SSF47336">
    <property type="entry name" value="ACP-like"/>
    <property type="match status" value="4"/>
</dbReference>
<dbReference type="InterPro" id="IPR013968">
    <property type="entry name" value="PKS_KR"/>
</dbReference>
<dbReference type="PANTHER" id="PTHR43775:SF37">
    <property type="entry name" value="SI:DKEY-61P9.11"/>
    <property type="match status" value="1"/>
</dbReference>
<evidence type="ECO:0000259" key="16">
    <source>
        <dbReference type="PROSITE" id="PS52019"/>
    </source>
</evidence>
<accession>A0AAX3M774</accession>
<dbReference type="PROSITE" id="PS52004">
    <property type="entry name" value="KS3_2"/>
    <property type="match status" value="3"/>
</dbReference>
<dbReference type="InterPro" id="IPR020841">
    <property type="entry name" value="PKS_Beta-ketoAc_synthase_dom"/>
</dbReference>
<dbReference type="GO" id="GO:0071770">
    <property type="term" value="P:DIM/DIP cell wall layer assembly"/>
    <property type="evidence" value="ECO:0007669"/>
    <property type="project" value="TreeGrafter"/>
</dbReference>
<dbReference type="InterPro" id="IPR009081">
    <property type="entry name" value="PP-bd_ACP"/>
</dbReference>